<evidence type="ECO:0000313" key="6">
    <source>
        <dbReference type="Proteomes" id="UP000000960"/>
    </source>
</evidence>
<evidence type="ECO:0000313" key="5">
    <source>
        <dbReference type="EMBL" id="ACV50555.1"/>
    </source>
</evidence>
<dbReference type="HOGENOM" id="CLU_052657_2_2_11"/>
<keyword evidence="4" id="KW-0460">Magnesium</keyword>
<dbReference type="SUPFAM" id="SSF56784">
    <property type="entry name" value="HAD-like"/>
    <property type="match status" value="1"/>
</dbReference>
<dbReference type="GeneID" id="84805660"/>
<dbReference type="InterPro" id="IPR050582">
    <property type="entry name" value="HAD-like_SerB"/>
</dbReference>
<evidence type="ECO:0000256" key="3">
    <source>
        <dbReference type="ARBA" id="ARBA00022801"/>
    </source>
</evidence>
<evidence type="ECO:0000256" key="4">
    <source>
        <dbReference type="ARBA" id="ARBA00022842"/>
    </source>
</evidence>
<dbReference type="PANTHER" id="PTHR43344">
    <property type="entry name" value="PHOSPHOSERINE PHOSPHATASE"/>
    <property type="match status" value="1"/>
</dbReference>
<dbReference type="RefSeq" id="WP_012808215.1">
    <property type="nucleotide sequence ID" value="NC_013203.1"/>
</dbReference>
<dbReference type="KEGG" id="apv:Apar_0119"/>
<proteinExistence type="inferred from homology"/>
<comment type="similarity">
    <text evidence="1">Belongs to the HAD-like hydrolase superfamily. SerB family.</text>
</comment>
<dbReference type="eggNOG" id="COG0560">
    <property type="taxonomic scope" value="Bacteria"/>
</dbReference>
<evidence type="ECO:0000256" key="1">
    <source>
        <dbReference type="ARBA" id="ARBA00009184"/>
    </source>
</evidence>
<dbReference type="GO" id="GO:0046872">
    <property type="term" value="F:metal ion binding"/>
    <property type="evidence" value="ECO:0007669"/>
    <property type="project" value="UniProtKB-KW"/>
</dbReference>
<dbReference type="InterPro" id="IPR006385">
    <property type="entry name" value="HAD_hydro_SerB1"/>
</dbReference>
<dbReference type="STRING" id="521095.Apar_0119"/>
<dbReference type="PANTHER" id="PTHR43344:SF13">
    <property type="entry name" value="PHOSPHATASE RV3661-RELATED"/>
    <property type="match status" value="1"/>
</dbReference>
<dbReference type="Pfam" id="PF12710">
    <property type="entry name" value="HAD"/>
    <property type="match status" value="1"/>
</dbReference>
<reference evidence="5 6" key="1">
    <citation type="journal article" date="2009" name="Stand. Genomic Sci.">
        <title>Complete genome sequence of Atopobium parvulum type strain (IPP 1246).</title>
        <authorList>
            <person name="Copeland A."/>
            <person name="Sikorski J."/>
            <person name="Lapidus A."/>
            <person name="Nolan M."/>
            <person name="Del Rio T.G."/>
            <person name="Lucas S."/>
            <person name="Chen F."/>
            <person name="Tice H."/>
            <person name="Pitluck S."/>
            <person name="Cheng J.F."/>
            <person name="Pukall R."/>
            <person name="Chertkov O."/>
            <person name="Brettin T."/>
            <person name="Han C."/>
            <person name="Detter J.C."/>
            <person name="Kuske C."/>
            <person name="Bruce D."/>
            <person name="Goodwin L."/>
            <person name="Ivanova N."/>
            <person name="Mavromatis K."/>
            <person name="Mikhailova N."/>
            <person name="Chen A."/>
            <person name="Palaniappan K."/>
            <person name="Chain P."/>
            <person name="Rohde M."/>
            <person name="Goker M."/>
            <person name="Bristow J."/>
            <person name="Eisen J.A."/>
            <person name="Markowitz V."/>
            <person name="Hugenholtz P."/>
            <person name="Kyrpides N.C."/>
            <person name="Klenk H.P."/>
            <person name="Detter J.C."/>
        </authorList>
    </citation>
    <scope>NUCLEOTIDE SEQUENCE [LARGE SCALE GENOMIC DNA]</scope>
    <source>
        <strain evidence="6">ATCC 33793 / DSM 20469 / CCUG 32760 / JCM 10300 / KCTC 3663 / VPI 0546 / 1246</strain>
    </source>
</reference>
<dbReference type="OrthoDB" id="25607at2"/>
<organism evidence="5 6">
    <name type="scientific">Lancefieldella parvula (strain ATCC 33793 / DSM 20469 / CCUG 32760 / JCM 10300 / KCTC 3663 / VPI 0546 / 1246)</name>
    <name type="common">Atopobium parvulum</name>
    <dbReference type="NCBI Taxonomy" id="521095"/>
    <lineage>
        <taxon>Bacteria</taxon>
        <taxon>Bacillati</taxon>
        <taxon>Actinomycetota</taxon>
        <taxon>Coriobacteriia</taxon>
        <taxon>Coriobacteriales</taxon>
        <taxon>Atopobiaceae</taxon>
        <taxon>Lancefieldella</taxon>
    </lineage>
</organism>
<dbReference type="Gene3D" id="1.20.1440.100">
    <property type="entry name" value="SG protein - dephosphorylation function"/>
    <property type="match status" value="1"/>
</dbReference>
<dbReference type="EMBL" id="CP001721">
    <property type="protein sequence ID" value="ACV50555.1"/>
    <property type="molecule type" value="Genomic_DNA"/>
</dbReference>
<dbReference type="InterPro" id="IPR023214">
    <property type="entry name" value="HAD_sf"/>
</dbReference>
<keyword evidence="6" id="KW-1185">Reference proteome</keyword>
<dbReference type="GO" id="GO:0016787">
    <property type="term" value="F:hydrolase activity"/>
    <property type="evidence" value="ECO:0007669"/>
    <property type="project" value="UniProtKB-KW"/>
</dbReference>
<dbReference type="InterPro" id="IPR036412">
    <property type="entry name" value="HAD-like_sf"/>
</dbReference>
<dbReference type="NCBIfam" id="TIGR01488">
    <property type="entry name" value="HAD-SF-IB"/>
    <property type="match status" value="1"/>
</dbReference>
<dbReference type="AlphaFoldDB" id="C8W8W7"/>
<accession>C8W8W7</accession>
<dbReference type="Proteomes" id="UP000000960">
    <property type="component" value="Chromosome"/>
</dbReference>
<dbReference type="NCBIfam" id="TIGR01490">
    <property type="entry name" value="HAD-SF-IB-hyp1"/>
    <property type="match status" value="1"/>
</dbReference>
<keyword evidence="2" id="KW-0479">Metal-binding</keyword>
<dbReference type="Gene3D" id="3.40.50.1000">
    <property type="entry name" value="HAD superfamily/HAD-like"/>
    <property type="match status" value="1"/>
</dbReference>
<name>C8W8W7_LANP1</name>
<sequence>MPAESSITESTSDSIKKIAVFDFDGTVISGQSGFLFSAYLLRRHLSSVSRTLKLMWWGARYKLHLPQRQEEARELVVGALTQYSIEFANAVMHDFHREVIEGMYRPQALEEVRRRQAEGCCVLLVSATFEPIAELAAKKLGVDAFLATKMQVGADGHYTSKVDGPVIEGAQKLVSATEWCNQHYGKGNWELAYAYGDHYSDATLLSAAQTPCAVCPGPTLTRLANKRGWTILNWEND</sequence>
<protein>
    <submittedName>
        <fullName evidence="5">HAD-superfamily subfamily IB hydrolase, TIGR01490</fullName>
    </submittedName>
</protein>
<evidence type="ECO:0000256" key="2">
    <source>
        <dbReference type="ARBA" id="ARBA00022723"/>
    </source>
</evidence>
<gene>
    <name evidence="5" type="ordered locus">Apar_0119</name>
</gene>
<keyword evidence="3 5" id="KW-0378">Hydrolase</keyword>